<keyword evidence="2" id="KW-1185">Reference proteome</keyword>
<comment type="caution">
    <text evidence="1">The sequence shown here is derived from an EMBL/GenBank/DDBJ whole genome shotgun (WGS) entry which is preliminary data.</text>
</comment>
<name>A0ABS4AKC8_9PROT</name>
<proteinExistence type="predicted"/>
<evidence type="ECO:0000313" key="1">
    <source>
        <dbReference type="EMBL" id="MBP0447502.1"/>
    </source>
</evidence>
<organism evidence="1 2">
    <name type="scientific">Pararoseomonas baculiformis</name>
    <dbReference type="NCBI Taxonomy" id="2820812"/>
    <lineage>
        <taxon>Bacteria</taxon>
        <taxon>Pseudomonadati</taxon>
        <taxon>Pseudomonadota</taxon>
        <taxon>Alphaproteobacteria</taxon>
        <taxon>Acetobacterales</taxon>
        <taxon>Acetobacteraceae</taxon>
        <taxon>Pararoseomonas</taxon>
    </lineage>
</organism>
<dbReference type="RefSeq" id="WP_209381770.1">
    <property type="nucleotide sequence ID" value="NZ_JAGIZB010000039.1"/>
</dbReference>
<sequence>MPLKLSPEETAIVLDGLLRRERSQGVHLDIIEARISELERRMSEHNDKYLEWYYWALENIFGLREAKPQEGAAAESMPPQAEKA</sequence>
<reference evidence="1 2" key="1">
    <citation type="submission" date="2021-03" db="EMBL/GenBank/DDBJ databases">
        <authorList>
            <person name="So Y."/>
        </authorList>
    </citation>
    <scope>NUCLEOTIDE SEQUENCE [LARGE SCALE GENOMIC DNA]</scope>
    <source>
        <strain evidence="1 2">SSH11</strain>
    </source>
</reference>
<gene>
    <name evidence="1" type="ORF">J8J14_22330</name>
</gene>
<accession>A0ABS4AKC8</accession>
<evidence type="ECO:0000313" key="2">
    <source>
        <dbReference type="Proteomes" id="UP000681594"/>
    </source>
</evidence>
<dbReference type="Proteomes" id="UP000681594">
    <property type="component" value="Unassembled WGS sequence"/>
</dbReference>
<dbReference type="EMBL" id="JAGIZB010000039">
    <property type="protein sequence ID" value="MBP0447502.1"/>
    <property type="molecule type" value="Genomic_DNA"/>
</dbReference>
<protein>
    <submittedName>
        <fullName evidence="1">Uncharacterized protein</fullName>
    </submittedName>
</protein>